<keyword evidence="4 12" id="KW-0808">Transferase</keyword>
<dbReference type="SUPFAM" id="SSF52266">
    <property type="entry name" value="SGNH hydrolase"/>
    <property type="match status" value="1"/>
</dbReference>
<dbReference type="InterPro" id="IPR002656">
    <property type="entry name" value="Acyl_transf_3_dom"/>
</dbReference>
<name>A0ABY8WY04_9BACL</name>
<feature type="transmembrane region" description="Helical" evidence="10">
    <location>
        <begin position="331"/>
        <end position="353"/>
    </location>
</feature>
<evidence type="ECO:0000313" key="13">
    <source>
        <dbReference type="Proteomes" id="UP001236415"/>
    </source>
</evidence>
<feature type="transmembrane region" description="Helical" evidence="10">
    <location>
        <begin position="144"/>
        <end position="167"/>
    </location>
</feature>
<feature type="transmembrane region" description="Helical" evidence="10">
    <location>
        <begin position="374"/>
        <end position="393"/>
    </location>
</feature>
<evidence type="ECO:0000313" key="12">
    <source>
        <dbReference type="EMBL" id="WIV17174.1"/>
    </source>
</evidence>
<feature type="transmembrane region" description="Helical" evidence="10">
    <location>
        <begin position="208"/>
        <end position="227"/>
    </location>
</feature>
<evidence type="ECO:0000256" key="6">
    <source>
        <dbReference type="ARBA" id="ARBA00022989"/>
    </source>
</evidence>
<sequence length="627" mass="70346">MDNIKNVTKKRYMPGLDGLRAISVLAVMAYHLNVEWASGGLLGVAIFFVLSGYLITDQILQQWKHDGRLHLTNFWIRRAKRLFPSMIVMLIFVAVWLLISDPSRLSALKGDFVSSAFYFNNWYLIFHKVSYFESFGPQSPIGHLWSLAIEEQFYLLWPLLLFGLLNLTRQRKNLSLLIIGGSIVSVLTMVILYSPGTDPSRVYYGTDTRAFGLLIGAALAVICPTVPARSRVPANHLKLMDAAGVLLLTILLWMIVHTDEYGSFLYQGGLFLVSILTALLIAILAHPQSRLGEIMGLRPVRWIGVRSYSLYVWHYPIFVLTSSNINSDQGSLVRMILQILASFVVAAISYTYIEEPIRRGTFHHFWKRSSLKRTLTYRPFLLLVASPLLLVPISCSVHKFTATDLSVSTEKQNNSTVVTTETSEVSKEQVITEHSNIHEGHVDVESENNQGNDQTQKDESKDTSSAESLLQGNEITIIGDSVILDALPFLQKSVPGIVIDGKVGRQMSVAKDVVSELRARGRLGNVVVIELGTNGAFTEKQLVELLDSLDDAEHIVLVNTRVPRKWQNRVNKTISEAAKKNEKVTLLDWYTASEGKSFFYDDGVHLKREGAEYYASLLVKTLQELNK</sequence>
<evidence type="ECO:0000256" key="8">
    <source>
        <dbReference type="ARBA" id="ARBA00023315"/>
    </source>
</evidence>
<feature type="transmembrane region" description="Helical" evidence="10">
    <location>
        <begin position="82"/>
        <end position="99"/>
    </location>
</feature>
<accession>A0ABY8WY04</accession>
<reference evidence="12 13" key="1">
    <citation type="submission" date="2023-06" db="EMBL/GenBank/DDBJ databases">
        <title>Paenibacillus polygonum sp. nov., an endophytic bacterium, isolated from Polygonum lapathifolium L. in Nanji Wetland National Nature Reserve, South of Poyang Lake, Jiangxi Province, China.</title>
        <authorList>
            <person name="Yu Z."/>
        </authorList>
    </citation>
    <scope>NUCLEOTIDE SEQUENCE [LARGE SCALE GENOMIC DNA]</scope>
    <source>
        <strain evidence="12 13">C31</strain>
    </source>
</reference>
<proteinExistence type="inferred from homology"/>
<feature type="region of interest" description="Disordered" evidence="9">
    <location>
        <begin position="436"/>
        <end position="466"/>
    </location>
</feature>
<evidence type="ECO:0000259" key="11">
    <source>
        <dbReference type="Pfam" id="PF01757"/>
    </source>
</evidence>
<dbReference type="Proteomes" id="UP001236415">
    <property type="component" value="Chromosome"/>
</dbReference>
<keyword evidence="6 10" id="KW-1133">Transmembrane helix</keyword>
<keyword evidence="3" id="KW-1003">Cell membrane</keyword>
<feature type="transmembrane region" description="Helical" evidence="10">
    <location>
        <begin position="308"/>
        <end position="325"/>
    </location>
</feature>
<feature type="transmembrane region" description="Helical" evidence="10">
    <location>
        <begin position="36"/>
        <end position="55"/>
    </location>
</feature>
<evidence type="ECO:0000256" key="7">
    <source>
        <dbReference type="ARBA" id="ARBA00023136"/>
    </source>
</evidence>
<feature type="domain" description="Acyltransferase 3" evidence="11">
    <location>
        <begin position="14"/>
        <end position="348"/>
    </location>
</feature>
<dbReference type="EC" id="2.3.1.-" evidence="12"/>
<gene>
    <name evidence="12" type="ORF">QPK24_11975</name>
</gene>
<keyword evidence="5 10" id="KW-0812">Transmembrane</keyword>
<feature type="compositionally biased region" description="Basic and acidic residues" evidence="9">
    <location>
        <begin position="455"/>
        <end position="464"/>
    </location>
</feature>
<evidence type="ECO:0000256" key="4">
    <source>
        <dbReference type="ARBA" id="ARBA00022679"/>
    </source>
</evidence>
<dbReference type="EMBL" id="CP127162">
    <property type="protein sequence ID" value="WIV17174.1"/>
    <property type="molecule type" value="Genomic_DNA"/>
</dbReference>
<feature type="transmembrane region" description="Helical" evidence="10">
    <location>
        <begin position="264"/>
        <end position="287"/>
    </location>
</feature>
<keyword evidence="7 10" id="KW-0472">Membrane</keyword>
<evidence type="ECO:0000256" key="1">
    <source>
        <dbReference type="ARBA" id="ARBA00004651"/>
    </source>
</evidence>
<evidence type="ECO:0000256" key="3">
    <source>
        <dbReference type="ARBA" id="ARBA00022475"/>
    </source>
</evidence>
<organism evidence="12 13">
    <name type="scientific">Paenibacillus polygoni</name>
    <dbReference type="NCBI Taxonomy" id="3050112"/>
    <lineage>
        <taxon>Bacteria</taxon>
        <taxon>Bacillati</taxon>
        <taxon>Bacillota</taxon>
        <taxon>Bacilli</taxon>
        <taxon>Bacillales</taxon>
        <taxon>Paenibacillaceae</taxon>
        <taxon>Paenibacillus</taxon>
    </lineage>
</organism>
<dbReference type="InterPro" id="IPR036514">
    <property type="entry name" value="SGNH_hydro_sf"/>
</dbReference>
<comment type="subcellular location">
    <subcellularLocation>
        <location evidence="1">Cell membrane</location>
        <topology evidence="1">Multi-pass membrane protein</topology>
    </subcellularLocation>
</comment>
<evidence type="ECO:0000256" key="10">
    <source>
        <dbReference type="SAM" id="Phobius"/>
    </source>
</evidence>
<feature type="transmembrane region" description="Helical" evidence="10">
    <location>
        <begin position="174"/>
        <end position="196"/>
    </location>
</feature>
<keyword evidence="13" id="KW-1185">Reference proteome</keyword>
<evidence type="ECO:0000256" key="2">
    <source>
        <dbReference type="ARBA" id="ARBA00007400"/>
    </source>
</evidence>
<dbReference type="Pfam" id="PF01757">
    <property type="entry name" value="Acyl_transf_3"/>
    <property type="match status" value="1"/>
</dbReference>
<dbReference type="PANTHER" id="PTHR23028:SF53">
    <property type="entry name" value="ACYL_TRANSF_3 DOMAIN-CONTAINING PROTEIN"/>
    <property type="match status" value="1"/>
</dbReference>
<feature type="transmembrane region" description="Helical" evidence="10">
    <location>
        <begin position="239"/>
        <end position="258"/>
    </location>
</feature>
<dbReference type="InterPro" id="IPR050879">
    <property type="entry name" value="Acyltransferase_3"/>
</dbReference>
<evidence type="ECO:0000256" key="5">
    <source>
        <dbReference type="ARBA" id="ARBA00022692"/>
    </source>
</evidence>
<dbReference type="GO" id="GO:0016746">
    <property type="term" value="F:acyltransferase activity"/>
    <property type="evidence" value="ECO:0007669"/>
    <property type="project" value="UniProtKB-KW"/>
</dbReference>
<dbReference type="Gene3D" id="3.40.50.1110">
    <property type="entry name" value="SGNH hydrolase"/>
    <property type="match status" value="1"/>
</dbReference>
<dbReference type="PANTHER" id="PTHR23028">
    <property type="entry name" value="ACETYLTRANSFERASE"/>
    <property type="match status" value="1"/>
</dbReference>
<dbReference type="RefSeq" id="WP_285741284.1">
    <property type="nucleotide sequence ID" value="NZ_CP127162.1"/>
</dbReference>
<evidence type="ECO:0000256" key="9">
    <source>
        <dbReference type="SAM" id="MobiDB-lite"/>
    </source>
</evidence>
<dbReference type="CDD" id="cd01840">
    <property type="entry name" value="SGNH_hydrolase_yrhL_like"/>
    <property type="match status" value="1"/>
</dbReference>
<protein>
    <submittedName>
        <fullName evidence="12">Acyltransferase family protein</fullName>
        <ecNumber evidence="12">2.3.1.-</ecNumber>
    </submittedName>
</protein>
<comment type="similarity">
    <text evidence="2">Belongs to the acyltransferase 3 family.</text>
</comment>
<keyword evidence="8 12" id="KW-0012">Acyltransferase</keyword>